<comment type="subcellular location">
    <subcellularLocation>
        <location evidence="1">Cell outer membrane</location>
    </subcellularLocation>
</comment>
<dbReference type="Gene3D" id="1.25.40.390">
    <property type="match status" value="1"/>
</dbReference>
<name>A0A8J2U9V2_9BACT</name>
<feature type="domain" description="RagB/SusD" evidence="7">
    <location>
        <begin position="275"/>
        <end position="514"/>
    </location>
</feature>
<feature type="chain" id="PRO_5035194167" evidence="6">
    <location>
        <begin position="22"/>
        <end position="515"/>
    </location>
</feature>
<accession>A0A8J2U9V2</accession>
<dbReference type="EMBL" id="BMJC01000001">
    <property type="protein sequence ID" value="GGA89470.1"/>
    <property type="molecule type" value="Genomic_DNA"/>
</dbReference>
<reference evidence="9" key="2">
    <citation type="submission" date="2020-09" db="EMBL/GenBank/DDBJ databases">
        <authorList>
            <person name="Sun Q."/>
            <person name="Zhou Y."/>
        </authorList>
    </citation>
    <scope>NUCLEOTIDE SEQUENCE</scope>
    <source>
        <strain evidence="9">CGMCC 1.15448</strain>
    </source>
</reference>
<feature type="domain" description="SusD-like N-terminal" evidence="8">
    <location>
        <begin position="111"/>
        <end position="225"/>
    </location>
</feature>
<dbReference type="InterPro" id="IPR033985">
    <property type="entry name" value="SusD-like_N"/>
</dbReference>
<dbReference type="Pfam" id="PF07980">
    <property type="entry name" value="SusD_RagB"/>
    <property type="match status" value="1"/>
</dbReference>
<dbReference type="RefSeq" id="WP_188929311.1">
    <property type="nucleotide sequence ID" value="NZ_BMJC01000001.1"/>
</dbReference>
<dbReference type="Pfam" id="PF14322">
    <property type="entry name" value="SusD-like_3"/>
    <property type="match status" value="1"/>
</dbReference>
<dbReference type="PROSITE" id="PS51257">
    <property type="entry name" value="PROKAR_LIPOPROTEIN"/>
    <property type="match status" value="1"/>
</dbReference>
<evidence type="ECO:0000256" key="5">
    <source>
        <dbReference type="ARBA" id="ARBA00023237"/>
    </source>
</evidence>
<proteinExistence type="inferred from homology"/>
<evidence type="ECO:0000256" key="3">
    <source>
        <dbReference type="ARBA" id="ARBA00022729"/>
    </source>
</evidence>
<evidence type="ECO:0000256" key="4">
    <source>
        <dbReference type="ARBA" id="ARBA00023136"/>
    </source>
</evidence>
<evidence type="ECO:0000313" key="9">
    <source>
        <dbReference type="EMBL" id="GGA89470.1"/>
    </source>
</evidence>
<protein>
    <submittedName>
        <fullName evidence="9">Membrane protein</fullName>
    </submittedName>
</protein>
<evidence type="ECO:0000256" key="1">
    <source>
        <dbReference type="ARBA" id="ARBA00004442"/>
    </source>
</evidence>
<evidence type="ECO:0000256" key="2">
    <source>
        <dbReference type="ARBA" id="ARBA00006275"/>
    </source>
</evidence>
<organism evidence="9 10">
    <name type="scientific">Puia dinghuensis</name>
    <dbReference type="NCBI Taxonomy" id="1792502"/>
    <lineage>
        <taxon>Bacteria</taxon>
        <taxon>Pseudomonadati</taxon>
        <taxon>Bacteroidota</taxon>
        <taxon>Chitinophagia</taxon>
        <taxon>Chitinophagales</taxon>
        <taxon>Chitinophagaceae</taxon>
        <taxon>Puia</taxon>
    </lineage>
</organism>
<keyword evidence="4" id="KW-0472">Membrane</keyword>
<evidence type="ECO:0000259" key="8">
    <source>
        <dbReference type="Pfam" id="PF14322"/>
    </source>
</evidence>
<evidence type="ECO:0000256" key="6">
    <source>
        <dbReference type="SAM" id="SignalP"/>
    </source>
</evidence>
<comment type="similarity">
    <text evidence="2">Belongs to the SusD family.</text>
</comment>
<dbReference type="InterPro" id="IPR012944">
    <property type="entry name" value="SusD_RagB_dom"/>
</dbReference>
<feature type="signal peptide" evidence="6">
    <location>
        <begin position="1"/>
        <end position="21"/>
    </location>
</feature>
<dbReference type="GO" id="GO:0009279">
    <property type="term" value="C:cell outer membrane"/>
    <property type="evidence" value="ECO:0007669"/>
    <property type="project" value="UniProtKB-SubCell"/>
</dbReference>
<dbReference type="Proteomes" id="UP000607559">
    <property type="component" value="Unassembled WGS sequence"/>
</dbReference>
<keyword evidence="3 6" id="KW-0732">Signal</keyword>
<gene>
    <name evidence="9" type="ORF">GCM10011511_10870</name>
</gene>
<evidence type="ECO:0000313" key="10">
    <source>
        <dbReference type="Proteomes" id="UP000607559"/>
    </source>
</evidence>
<reference evidence="9" key="1">
    <citation type="journal article" date="2014" name="Int. J. Syst. Evol. Microbiol.">
        <title>Complete genome sequence of Corynebacterium casei LMG S-19264T (=DSM 44701T), isolated from a smear-ripened cheese.</title>
        <authorList>
            <consortium name="US DOE Joint Genome Institute (JGI-PGF)"/>
            <person name="Walter F."/>
            <person name="Albersmeier A."/>
            <person name="Kalinowski J."/>
            <person name="Ruckert C."/>
        </authorList>
    </citation>
    <scope>NUCLEOTIDE SEQUENCE</scope>
    <source>
        <strain evidence="9">CGMCC 1.15448</strain>
    </source>
</reference>
<comment type="caution">
    <text evidence="9">The sequence shown here is derived from an EMBL/GenBank/DDBJ whole genome shotgun (WGS) entry which is preliminary data.</text>
</comment>
<keyword evidence="10" id="KW-1185">Reference proteome</keyword>
<evidence type="ECO:0000259" key="7">
    <source>
        <dbReference type="Pfam" id="PF07980"/>
    </source>
</evidence>
<keyword evidence="5" id="KW-0998">Cell outer membrane</keyword>
<sequence length="515" mass="56824">MRLHIKYLPVVACLIALSACSKNYLDKNPLDQIPASSFWKTQSDADLALAGIYNFLVIGNDATSVSSAGAGWGGGSMFWEAIADNGYTQSSGGSFGSISTGVIEATTGGMQSQAYTVSYQVIAACNNLLDNIGRIPMDTTTMNQYKAEAKFFRAYYYFLLTQLYGDCVLTLHTLNNSNASATLPRVAKAIVVDTILSDLSFAAAHLPNTTYNGHVVRATALGYEAKVLLANDAWQQSATIAQTIITEHRFSLFTGGYRNLFFRSGQTGNPEIMFSANYLPPNLYSPSDWLYSYLNVIQVLQPLVNDYECSDGLPITQSPLYNSAKPYVNRDPRLAATILVPGVWRGTTPNTAFNPATVPVPSGFLPKKGVDSTRFPTTYATQSDQSWVFMRYAEVLLMYAEAQNEAIGPDATVYAAIDSVRQRVGMPVLPAGLSQSAMRTRIQHERRIELAMEGQRYFDLKRWRLDRVLMPLVKDPTNAYRSFPLRDTLWPVPQSEVDIANGYGNKGFYQTPGWN</sequence>
<dbReference type="SUPFAM" id="SSF48452">
    <property type="entry name" value="TPR-like"/>
    <property type="match status" value="1"/>
</dbReference>
<dbReference type="InterPro" id="IPR011990">
    <property type="entry name" value="TPR-like_helical_dom_sf"/>
</dbReference>
<dbReference type="AlphaFoldDB" id="A0A8J2U9V2"/>